<dbReference type="EMBL" id="CAJPEX010000395">
    <property type="protein sequence ID" value="CAG0915475.1"/>
    <property type="molecule type" value="Genomic_DNA"/>
</dbReference>
<accession>A0A7R9GAP1</accession>
<dbReference type="PROSITE" id="PS00134">
    <property type="entry name" value="TRYPSIN_HIS"/>
    <property type="match status" value="1"/>
</dbReference>
<protein>
    <recommendedName>
        <fullName evidence="4">Peptidase S1 domain-containing protein</fullName>
    </recommendedName>
</protein>
<dbReference type="InterPro" id="IPR018114">
    <property type="entry name" value="TRYPSIN_HIS"/>
</dbReference>
<gene>
    <name evidence="5" type="ORF">NMOB1V02_LOCUS3122</name>
</gene>
<dbReference type="SMART" id="SM00020">
    <property type="entry name" value="Tryp_SPc"/>
    <property type="match status" value="1"/>
</dbReference>
<keyword evidence="2" id="KW-0720">Serine protease</keyword>
<dbReference type="PROSITE" id="PS50240">
    <property type="entry name" value="TRYPSIN_DOM"/>
    <property type="match status" value="1"/>
</dbReference>
<dbReference type="Gene3D" id="2.40.10.10">
    <property type="entry name" value="Trypsin-like serine proteases"/>
    <property type="match status" value="1"/>
</dbReference>
<dbReference type="InterPro" id="IPR033116">
    <property type="entry name" value="TRYPSIN_SER"/>
</dbReference>
<dbReference type="Proteomes" id="UP000678499">
    <property type="component" value="Unassembled WGS sequence"/>
</dbReference>
<evidence type="ECO:0000313" key="5">
    <source>
        <dbReference type="EMBL" id="CAD7275323.1"/>
    </source>
</evidence>
<dbReference type="OrthoDB" id="6755574at2759"/>
<dbReference type="CDD" id="cd00190">
    <property type="entry name" value="Tryp_SPc"/>
    <property type="match status" value="1"/>
</dbReference>
<keyword evidence="2" id="KW-0645">Protease</keyword>
<feature type="chain" id="PRO_5036210655" description="Peptidase S1 domain-containing protein" evidence="3">
    <location>
        <begin position="19"/>
        <end position="441"/>
    </location>
</feature>
<feature type="signal peptide" evidence="3">
    <location>
        <begin position="1"/>
        <end position="18"/>
    </location>
</feature>
<keyword evidence="3" id="KW-0732">Signal</keyword>
<evidence type="ECO:0000256" key="1">
    <source>
        <dbReference type="ARBA" id="ARBA00023157"/>
    </source>
</evidence>
<dbReference type="InterPro" id="IPR001254">
    <property type="entry name" value="Trypsin_dom"/>
</dbReference>
<reference evidence="5" key="1">
    <citation type="submission" date="2020-11" db="EMBL/GenBank/DDBJ databases">
        <authorList>
            <person name="Tran Van P."/>
        </authorList>
    </citation>
    <scope>NUCLEOTIDE SEQUENCE</scope>
</reference>
<evidence type="ECO:0000256" key="3">
    <source>
        <dbReference type="SAM" id="SignalP"/>
    </source>
</evidence>
<keyword evidence="2" id="KW-0378">Hydrolase</keyword>
<dbReference type="GO" id="GO:0006508">
    <property type="term" value="P:proteolysis"/>
    <property type="evidence" value="ECO:0007669"/>
    <property type="project" value="UniProtKB-KW"/>
</dbReference>
<dbReference type="Pfam" id="PF00089">
    <property type="entry name" value="Trypsin"/>
    <property type="match status" value="1"/>
</dbReference>
<evidence type="ECO:0000259" key="4">
    <source>
        <dbReference type="PROSITE" id="PS50240"/>
    </source>
</evidence>
<proteinExistence type="predicted"/>
<dbReference type="PROSITE" id="PS00135">
    <property type="entry name" value="TRYPSIN_SER"/>
    <property type="match status" value="1"/>
</dbReference>
<dbReference type="PRINTS" id="PR00722">
    <property type="entry name" value="CHYMOTRYPSIN"/>
</dbReference>
<dbReference type="GO" id="GO:0004252">
    <property type="term" value="F:serine-type endopeptidase activity"/>
    <property type="evidence" value="ECO:0007669"/>
    <property type="project" value="InterPro"/>
</dbReference>
<dbReference type="SUPFAM" id="SSF50494">
    <property type="entry name" value="Trypsin-like serine proteases"/>
    <property type="match status" value="1"/>
</dbReference>
<dbReference type="PANTHER" id="PTHR24260:SF136">
    <property type="entry name" value="GH08193P-RELATED"/>
    <property type="match status" value="1"/>
</dbReference>
<dbReference type="EMBL" id="OA882432">
    <property type="protein sequence ID" value="CAD7275323.1"/>
    <property type="molecule type" value="Genomic_DNA"/>
</dbReference>
<dbReference type="InterPro" id="IPR009003">
    <property type="entry name" value="Peptidase_S1_PA"/>
</dbReference>
<evidence type="ECO:0000256" key="2">
    <source>
        <dbReference type="RuleBase" id="RU363034"/>
    </source>
</evidence>
<dbReference type="InterPro" id="IPR051333">
    <property type="entry name" value="CLIP_Serine_Protease"/>
</dbReference>
<keyword evidence="1" id="KW-1015">Disulfide bond</keyword>
<dbReference type="AlphaFoldDB" id="A0A7R9GAP1"/>
<organism evidence="5">
    <name type="scientific">Notodromas monacha</name>
    <dbReference type="NCBI Taxonomy" id="399045"/>
    <lineage>
        <taxon>Eukaryota</taxon>
        <taxon>Metazoa</taxon>
        <taxon>Ecdysozoa</taxon>
        <taxon>Arthropoda</taxon>
        <taxon>Crustacea</taxon>
        <taxon>Oligostraca</taxon>
        <taxon>Ostracoda</taxon>
        <taxon>Podocopa</taxon>
        <taxon>Podocopida</taxon>
        <taxon>Cypridocopina</taxon>
        <taxon>Cypridoidea</taxon>
        <taxon>Cyprididae</taxon>
        <taxon>Notodromas</taxon>
    </lineage>
</organism>
<dbReference type="PANTHER" id="PTHR24260">
    <property type="match status" value="1"/>
</dbReference>
<keyword evidence="6" id="KW-1185">Reference proteome</keyword>
<evidence type="ECO:0000313" key="6">
    <source>
        <dbReference type="Proteomes" id="UP000678499"/>
    </source>
</evidence>
<feature type="domain" description="Peptidase S1" evidence="4">
    <location>
        <begin position="57"/>
        <end position="303"/>
    </location>
</feature>
<sequence length="441" mass="47909">MKVRVIFFLLITSNCCNSETWFETFRNGGASVARRLFFQHFQRQINALNGDEFVPTIIGGEAVTSRSATPYMARLSLCSGQYCYHICGAAILTRSHLLTAGHCMFYPRTTTMLPSVSATVGDLNLNVLEESEVQVPVTYTPHPKYDNNKFYFYDIGLAALKGSLIFGNGILPIHLPVPEVDVTGDLALIPGWGRYYGTPGTSVTSATLQFVELKLLSLDACRETYGTAVHQDHLCFGGENSDGGICSGDSGGPVVVFDGDGTAKVVAVNSFIRRTATDDCPTSNPGVGTKIASHLAWIKPILELSAGETPLNVISQASTSQEPTTVQGNKLSFFQEFFVEARMLLSTHEAPSTTPSVTNPPVYPLGTPNCVINEPLYPAQNTPNGVINQSSIQEENFDPGNAEQVTHDVPDASTGKLSFLADFFLEARMLLFPRYYGFRSV</sequence>
<name>A0A7R9GAP1_9CRUS</name>
<dbReference type="InterPro" id="IPR001314">
    <property type="entry name" value="Peptidase_S1A"/>
</dbReference>
<dbReference type="InterPro" id="IPR043504">
    <property type="entry name" value="Peptidase_S1_PA_chymotrypsin"/>
</dbReference>